<dbReference type="GO" id="GO:0006357">
    <property type="term" value="P:regulation of transcription by RNA polymerase II"/>
    <property type="evidence" value="ECO:0000318"/>
    <property type="project" value="GO_Central"/>
</dbReference>
<evidence type="ECO:0000313" key="2">
    <source>
        <dbReference type="EMBL" id="EEC07012.1"/>
    </source>
</evidence>
<dbReference type="InterPro" id="IPR006578">
    <property type="entry name" value="MADF-dom"/>
</dbReference>
<dbReference type="VEuPathDB" id="VectorBase:ISCP_016608"/>
<dbReference type="GO" id="GO:0005667">
    <property type="term" value="C:transcription regulator complex"/>
    <property type="evidence" value="ECO:0000318"/>
    <property type="project" value="GO_Central"/>
</dbReference>
<dbReference type="HOGENOM" id="CLU_1257297_0_0_1"/>
<reference evidence="3" key="2">
    <citation type="submission" date="2020-05" db="UniProtKB">
        <authorList>
            <consortium name="EnsemblMetazoa"/>
        </authorList>
    </citation>
    <scope>IDENTIFICATION</scope>
    <source>
        <strain evidence="3">wikel</strain>
    </source>
</reference>
<sequence length="220" mass="25507">MELVNTCFNTSAKIIDLVQRVKRYPWLYNKHSGNYKMNTMRNNAWTSIAKEIACVCKKWTNLKDYYLREHAKVKKTRRSGCGAKDVFTSKWQYFDVCHFLDGKTIVSRRVDAADEARRVQLNRRLAKGVRRMSVVAIINPDVFFLDKKQPRRDHFAGDGYHVSHLVGVRALTRLIKAQVVRRLGAQWGGDRPRLEVTEVLLCRTCGCKGHPRDGCLFFKD</sequence>
<accession>B7PK90</accession>
<dbReference type="PaxDb" id="6945-B7PK90"/>
<gene>
    <name evidence="2" type="ORF">IscW_ISCW017946</name>
</gene>
<dbReference type="InParanoid" id="B7PK90"/>
<keyword evidence="4" id="KW-1185">Reference proteome</keyword>
<dbReference type="EMBL" id="ABJB010684670">
    <property type="status" value="NOT_ANNOTATED_CDS"/>
    <property type="molecule type" value="Genomic_DNA"/>
</dbReference>
<dbReference type="EMBL" id="DS731648">
    <property type="protein sequence ID" value="EEC07012.1"/>
    <property type="molecule type" value="Genomic_DNA"/>
</dbReference>
<dbReference type="Proteomes" id="UP000001555">
    <property type="component" value="Unassembled WGS sequence"/>
</dbReference>
<dbReference type="Pfam" id="PF10545">
    <property type="entry name" value="MADF_DNA_bdg"/>
    <property type="match status" value="1"/>
</dbReference>
<dbReference type="OrthoDB" id="6509101at2759"/>
<dbReference type="PANTHER" id="PTHR12243">
    <property type="entry name" value="MADF DOMAIN TRANSCRIPTION FACTOR"/>
    <property type="match status" value="1"/>
</dbReference>
<dbReference type="PANTHER" id="PTHR12243:SF67">
    <property type="entry name" value="COREPRESSOR OF PANGOLIN, ISOFORM A-RELATED"/>
    <property type="match status" value="1"/>
</dbReference>
<evidence type="ECO:0000313" key="3">
    <source>
        <dbReference type="EnsemblMetazoa" id="ISCW017946-PA"/>
    </source>
</evidence>
<dbReference type="AlphaFoldDB" id="B7PK90"/>
<dbReference type="InterPro" id="IPR039353">
    <property type="entry name" value="TF_Adf1"/>
</dbReference>
<evidence type="ECO:0000259" key="1">
    <source>
        <dbReference type="PROSITE" id="PS51029"/>
    </source>
</evidence>
<dbReference type="VEuPathDB" id="VectorBase:ISCI017946"/>
<proteinExistence type="predicted"/>
<protein>
    <recommendedName>
        <fullName evidence="1">MADF domain-containing protein</fullName>
    </recommendedName>
</protein>
<dbReference type="SMART" id="SM00595">
    <property type="entry name" value="MADF"/>
    <property type="match status" value="1"/>
</dbReference>
<dbReference type="GO" id="GO:0005634">
    <property type="term" value="C:nucleus"/>
    <property type="evidence" value="ECO:0000318"/>
    <property type="project" value="GO_Central"/>
</dbReference>
<dbReference type="VEuPathDB" id="VectorBase:ISCP_016417"/>
<reference evidence="2 4" key="1">
    <citation type="submission" date="2008-03" db="EMBL/GenBank/DDBJ databases">
        <title>Annotation of Ixodes scapularis.</title>
        <authorList>
            <consortium name="Ixodes scapularis Genome Project Consortium"/>
            <person name="Caler E."/>
            <person name="Hannick L.I."/>
            <person name="Bidwell S."/>
            <person name="Joardar V."/>
            <person name="Thiagarajan M."/>
            <person name="Amedeo P."/>
            <person name="Galinsky K.J."/>
            <person name="Schobel S."/>
            <person name="Inman J."/>
            <person name="Hostetler J."/>
            <person name="Miller J."/>
            <person name="Hammond M."/>
            <person name="Megy K."/>
            <person name="Lawson D."/>
            <person name="Kodira C."/>
            <person name="Sutton G."/>
            <person name="Meyer J."/>
            <person name="Hill C.A."/>
            <person name="Birren B."/>
            <person name="Nene V."/>
            <person name="Collins F."/>
            <person name="Alarcon-Chaidez F."/>
            <person name="Wikel S."/>
            <person name="Strausberg R."/>
        </authorList>
    </citation>
    <scope>NUCLEOTIDE SEQUENCE [LARGE SCALE GENOMIC DNA]</scope>
    <source>
        <strain evidence="4">Wikel</strain>
        <strain evidence="2">Wikel colony</strain>
    </source>
</reference>
<feature type="domain" description="MADF" evidence="1">
    <location>
        <begin position="16"/>
        <end position="105"/>
    </location>
</feature>
<name>B7PK90_IXOSC</name>
<dbReference type="PROSITE" id="PS51029">
    <property type="entry name" value="MADF"/>
    <property type="match status" value="1"/>
</dbReference>
<organism>
    <name type="scientific">Ixodes scapularis</name>
    <name type="common">Black-legged tick</name>
    <name type="synonym">Deer tick</name>
    <dbReference type="NCBI Taxonomy" id="6945"/>
    <lineage>
        <taxon>Eukaryota</taxon>
        <taxon>Metazoa</taxon>
        <taxon>Ecdysozoa</taxon>
        <taxon>Arthropoda</taxon>
        <taxon>Chelicerata</taxon>
        <taxon>Arachnida</taxon>
        <taxon>Acari</taxon>
        <taxon>Parasitiformes</taxon>
        <taxon>Ixodida</taxon>
        <taxon>Ixodoidea</taxon>
        <taxon>Ixodidae</taxon>
        <taxon>Ixodinae</taxon>
        <taxon>Ixodes</taxon>
    </lineage>
</organism>
<dbReference type="EnsemblMetazoa" id="ISCW017946-RA">
    <property type="protein sequence ID" value="ISCW017946-PA"/>
    <property type="gene ID" value="ISCW017946"/>
</dbReference>
<dbReference type="VEuPathDB" id="VectorBase:ISCW017946"/>
<evidence type="ECO:0000313" key="4">
    <source>
        <dbReference type="Proteomes" id="UP000001555"/>
    </source>
</evidence>